<sequence length="155" mass="17069">MMDRYLAVETPEAQAYTNVTENVHWDTDPTDHPHDLTHTLPASAEANIALSASYMAFLRYVAGEDLYVPPRTLHDLRLALTRYAHDAIHNIVARSRMPLADGGYRRVCARAERSVRAVLRDGENVRSLLGMHAGGAGLEGYGQGEMRVLPAVATT</sequence>
<evidence type="ECO:0000313" key="2">
    <source>
        <dbReference type="Proteomes" id="UP000053477"/>
    </source>
</evidence>
<dbReference type="InParanoid" id="A0A0H2S262"/>
<evidence type="ECO:0000313" key="1">
    <source>
        <dbReference type="EMBL" id="KLO18109.1"/>
    </source>
</evidence>
<reference evidence="1 2" key="1">
    <citation type="submission" date="2015-04" db="EMBL/GenBank/DDBJ databases">
        <title>Complete genome sequence of Schizopora paradoxa KUC8140, a cosmopolitan wood degrader in East Asia.</title>
        <authorList>
            <consortium name="DOE Joint Genome Institute"/>
            <person name="Min B."/>
            <person name="Park H."/>
            <person name="Jang Y."/>
            <person name="Kim J.-J."/>
            <person name="Kim K.H."/>
            <person name="Pangilinan J."/>
            <person name="Lipzen A."/>
            <person name="Riley R."/>
            <person name="Grigoriev I.V."/>
            <person name="Spatafora J.W."/>
            <person name="Choi I.-G."/>
        </authorList>
    </citation>
    <scope>NUCLEOTIDE SEQUENCE [LARGE SCALE GENOMIC DNA]</scope>
    <source>
        <strain evidence="1 2">KUC8140</strain>
    </source>
</reference>
<dbReference type="EMBL" id="KQ085898">
    <property type="protein sequence ID" value="KLO18109.1"/>
    <property type="molecule type" value="Genomic_DNA"/>
</dbReference>
<dbReference type="Proteomes" id="UP000053477">
    <property type="component" value="Unassembled WGS sequence"/>
</dbReference>
<accession>A0A0H2S262</accession>
<protein>
    <submittedName>
        <fullName evidence="1">Uncharacterized protein</fullName>
    </submittedName>
</protein>
<dbReference type="OrthoDB" id="3229989at2759"/>
<keyword evidence="2" id="KW-1185">Reference proteome</keyword>
<name>A0A0H2S262_9AGAM</name>
<organism evidence="1 2">
    <name type="scientific">Schizopora paradoxa</name>
    <dbReference type="NCBI Taxonomy" id="27342"/>
    <lineage>
        <taxon>Eukaryota</taxon>
        <taxon>Fungi</taxon>
        <taxon>Dikarya</taxon>
        <taxon>Basidiomycota</taxon>
        <taxon>Agaricomycotina</taxon>
        <taxon>Agaricomycetes</taxon>
        <taxon>Hymenochaetales</taxon>
        <taxon>Schizoporaceae</taxon>
        <taxon>Schizopora</taxon>
    </lineage>
</organism>
<gene>
    <name evidence="1" type="ORF">SCHPADRAFT_936568</name>
</gene>
<proteinExistence type="predicted"/>
<dbReference type="AlphaFoldDB" id="A0A0H2S262"/>